<dbReference type="Pfam" id="PF02801">
    <property type="entry name" value="Ketoacyl-synt_C"/>
    <property type="match status" value="1"/>
</dbReference>
<keyword evidence="9 11" id="KW-0275">Fatty acid biosynthesis</keyword>
<evidence type="ECO:0000256" key="5">
    <source>
        <dbReference type="ARBA" id="ARBA00022516"/>
    </source>
</evidence>
<keyword evidence="8" id="KW-0443">Lipid metabolism</keyword>
<dbReference type="SMART" id="SM00825">
    <property type="entry name" value="PKS_KS"/>
    <property type="match status" value="1"/>
</dbReference>
<comment type="pathway">
    <text evidence="1 11">Lipid metabolism; fatty acid biosynthesis.</text>
</comment>
<keyword evidence="5 11" id="KW-0444">Lipid biosynthesis</keyword>
<protein>
    <recommendedName>
        <fullName evidence="4 11">3-oxoacyl-[acyl-carrier-protein] synthase 2</fullName>
        <ecNumber evidence="3 11">2.3.1.179</ecNumber>
    </recommendedName>
</protein>
<keyword evidence="7" id="KW-0276">Fatty acid metabolism</keyword>
<dbReference type="InterPro" id="IPR017568">
    <property type="entry name" value="3-oxoacyl-ACP_synth-2"/>
</dbReference>
<dbReference type="EC" id="2.3.1.179" evidence="3 11"/>
<comment type="similarity">
    <text evidence="2 11 13">Belongs to the thiolase-like superfamily. Beta-ketoacyl-ACP synthases family.</text>
</comment>
<dbReference type="PIRSF" id="PIRSF000447">
    <property type="entry name" value="KAS_II"/>
    <property type="match status" value="1"/>
</dbReference>
<dbReference type="SUPFAM" id="SSF53901">
    <property type="entry name" value="Thiolase-like"/>
    <property type="match status" value="2"/>
</dbReference>
<evidence type="ECO:0000256" key="9">
    <source>
        <dbReference type="ARBA" id="ARBA00023160"/>
    </source>
</evidence>
<evidence type="ECO:0000256" key="7">
    <source>
        <dbReference type="ARBA" id="ARBA00022832"/>
    </source>
</evidence>
<comment type="catalytic activity">
    <reaction evidence="11">
        <text>a fatty acyl-[ACP] + malonyl-[ACP] + H(+) = a 3-oxoacyl-[ACP] + holo-[ACP] + CO2</text>
        <dbReference type="Rhea" id="RHEA:22836"/>
        <dbReference type="Rhea" id="RHEA-COMP:9623"/>
        <dbReference type="Rhea" id="RHEA-COMP:9685"/>
        <dbReference type="Rhea" id="RHEA-COMP:9916"/>
        <dbReference type="Rhea" id="RHEA-COMP:14125"/>
        <dbReference type="ChEBI" id="CHEBI:15378"/>
        <dbReference type="ChEBI" id="CHEBI:16526"/>
        <dbReference type="ChEBI" id="CHEBI:64479"/>
        <dbReference type="ChEBI" id="CHEBI:78449"/>
        <dbReference type="ChEBI" id="CHEBI:78776"/>
        <dbReference type="ChEBI" id="CHEBI:138651"/>
    </reaction>
</comment>
<gene>
    <name evidence="15" type="ORF">NG895_14520</name>
</gene>
<comment type="caution">
    <text evidence="15">The sequence shown here is derived from an EMBL/GenBank/DDBJ whole genome shotgun (WGS) entry which is preliminary data.</text>
</comment>
<dbReference type="GO" id="GO:0004315">
    <property type="term" value="F:3-oxoacyl-[acyl-carrier-protein] synthase activity"/>
    <property type="evidence" value="ECO:0007669"/>
    <property type="project" value="UniProtKB-EC"/>
</dbReference>
<dbReference type="InterPro" id="IPR016039">
    <property type="entry name" value="Thiolase-like"/>
</dbReference>
<evidence type="ECO:0000313" key="16">
    <source>
        <dbReference type="Proteomes" id="UP001155241"/>
    </source>
</evidence>
<keyword evidence="10 11" id="KW-0012">Acyltransferase</keyword>
<keyword evidence="6 11" id="KW-0808">Transferase</keyword>
<dbReference type="RefSeq" id="WP_252853233.1">
    <property type="nucleotide sequence ID" value="NZ_JAMXLR010000051.1"/>
</dbReference>
<dbReference type="NCBIfam" id="NF005589">
    <property type="entry name" value="PRK07314.1"/>
    <property type="match status" value="1"/>
</dbReference>
<keyword evidence="16" id="KW-1185">Reference proteome</keyword>
<evidence type="ECO:0000256" key="4">
    <source>
        <dbReference type="ARBA" id="ARBA00014657"/>
    </source>
</evidence>
<evidence type="ECO:0000256" key="13">
    <source>
        <dbReference type="RuleBase" id="RU003694"/>
    </source>
</evidence>
<evidence type="ECO:0000313" key="15">
    <source>
        <dbReference type="EMBL" id="MCO6045122.1"/>
    </source>
</evidence>
<comment type="catalytic activity">
    <reaction evidence="11">
        <text>(9Z)-hexadecenoyl-[ACP] + malonyl-[ACP] + H(+) = 3-oxo-(11Z)-octadecenoyl-[ACP] + holo-[ACP] + CO2</text>
        <dbReference type="Rhea" id="RHEA:55040"/>
        <dbReference type="Rhea" id="RHEA-COMP:9623"/>
        <dbReference type="Rhea" id="RHEA-COMP:9685"/>
        <dbReference type="Rhea" id="RHEA-COMP:10800"/>
        <dbReference type="Rhea" id="RHEA-COMP:14074"/>
        <dbReference type="ChEBI" id="CHEBI:15378"/>
        <dbReference type="ChEBI" id="CHEBI:16526"/>
        <dbReference type="ChEBI" id="CHEBI:64479"/>
        <dbReference type="ChEBI" id="CHEBI:78449"/>
        <dbReference type="ChEBI" id="CHEBI:83989"/>
        <dbReference type="ChEBI" id="CHEBI:138538"/>
        <dbReference type="EC" id="2.3.1.179"/>
    </reaction>
</comment>
<sequence length="424" mass="44961">MKRRVVVTGVGCVTPLGTTVPELWANLMEGKSGVGKTTLFDASNFPTKISAEVRDWSVAAVGEDPQEWATRGRHTRFAVGAAKQAMTDSGLSGTVDPQRLGVYLGAGEGQQDFEAFSRMMVASLAGGDFDLGIFVRQGLDELDPQLELEQEPNMPVGYLAAMFDAQGPNVNCLTACAASSQAIGEATEMIRRGDVDAMLSGGAHSMIHPFGVTGFNLLTALSERNDDPEAASRPFDLERDGFVLGEGAAMVVLEEYEHARKRGATIYGEVAGYGTTADAFRITDTHPEGRGATACIKMALTDAGMTPQDIHYVNAHGTSTTVNDKVETLSLKQSFGDHAYKVPVSSTKSMTGHLIAAAGATELIICLMAMKHGIAPPTINYTTPDPNCDLDYVPNTAREMPIKTALSNSFGFGGQNITLIATAV</sequence>
<dbReference type="PANTHER" id="PTHR11712">
    <property type="entry name" value="POLYKETIDE SYNTHASE-RELATED"/>
    <property type="match status" value="1"/>
</dbReference>
<dbReference type="InterPro" id="IPR020841">
    <property type="entry name" value="PKS_Beta-ketoAc_synthase_dom"/>
</dbReference>
<dbReference type="Gene3D" id="3.40.47.10">
    <property type="match status" value="1"/>
</dbReference>
<dbReference type="GO" id="GO:0005829">
    <property type="term" value="C:cytosol"/>
    <property type="evidence" value="ECO:0007669"/>
    <property type="project" value="TreeGrafter"/>
</dbReference>
<dbReference type="InterPro" id="IPR000794">
    <property type="entry name" value="Beta-ketoacyl_synthase"/>
</dbReference>
<comment type="function">
    <text evidence="11">Involved in the type II fatty acid elongation cycle. Catalyzes the elongation of a wide range of acyl-ACP by the addition of two carbons from malonyl-ACP to an acyl acceptor. Can efficiently catalyze the conversion of palmitoleoyl-ACP (cis-hexadec-9-enoyl-ACP) to cis-vaccenoyl-ACP (cis-octadec-11-enoyl-ACP), an essential step in the thermal regulation of fatty acid composition.</text>
</comment>
<dbReference type="AlphaFoldDB" id="A0A9X2F9Y0"/>
<evidence type="ECO:0000256" key="3">
    <source>
        <dbReference type="ARBA" id="ARBA00012356"/>
    </source>
</evidence>
<name>A0A9X2F9Y0_9BACT</name>
<dbReference type="PANTHER" id="PTHR11712:SF336">
    <property type="entry name" value="3-OXOACYL-[ACYL-CARRIER-PROTEIN] SYNTHASE, MITOCHONDRIAL"/>
    <property type="match status" value="1"/>
</dbReference>
<organism evidence="15 16">
    <name type="scientific">Aeoliella straminimaris</name>
    <dbReference type="NCBI Taxonomy" id="2954799"/>
    <lineage>
        <taxon>Bacteria</taxon>
        <taxon>Pseudomonadati</taxon>
        <taxon>Planctomycetota</taxon>
        <taxon>Planctomycetia</taxon>
        <taxon>Pirellulales</taxon>
        <taxon>Lacipirellulaceae</taxon>
        <taxon>Aeoliella</taxon>
    </lineage>
</organism>
<proteinExistence type="inferred from homology"/>
<evidence type="ECO:0000256" key="11">
    <source>
        <dbReference type="PIRNR" id="PIRNR000447"/>
    </source>
</evidence>
<evidence type="ECO:0000259" key="14">
    <source>
        <dbReference type="PROSITE" id="PS52004"/>
    </source>
</evidence>
<dbReference type="InterPro" id="IPR014030">
    <property type="entry name" value="Ketoacyl_synth_N"/>
</dbReference>
<accession>A0A9X2F9Y0</accession>
<evidence type="ECO:0000256" key="6">
    <source>
        <dbReference type="ARBA" id="ARBA00022679"/>
    </source>
</evidence>
<evidence type="ECO:0000256" key="2">
    <source>
        <dbReference type="ARBA" id="ARBA00008467"/>
    </source>
</evidence>
<dbReference type="CDD" id="cd00834">
    <property type="entry name" value="KAS_I_II"/>
    <property type="match status" value="1"/>
</dbReference>
<feature type="domain" description="Ketosynthase family 3 (KS3)" evidence="14">
    <location>
        <begin position="2"/>
        <end position="423"/>
    </location>
</feature>
<dbReference type="PROSITE" id="PS52004">
    <property type="entry name" value="KS3_2"/>
    <property type="match status" value="1"/>
</dbReference>
<dbReference type="Proteomes" id="UP001155241">
    <property type="component" value="Unassembled WGS sequence"/>
</dbReference>
<dbReference type="GO" id="GO:0006633">
    <property type="term" value="P:fatty acid biosynthetic process"/>
    <property type="evidence" value="ECO:0007669"/>
    <property type="project" value="UniProtKB-KW"/>
</dbReference>
<evidence type="ECO:0000256" key="8">
    <source>
        <dbReference type="ARBA" id="ARBA00023098"/>
    </source>
</evidence>
<dbReference type="Pfam" id="PF00109">
    <property type="entry name" value="ketoacyl-synt"/>
    <property type="match status" value="1"/>
</dbReference>
<dbReference type="FunFam" id="3.40.47.10:FF:000029">
    <property type="entry name" value="3-oxoacyl-[acyl-carrier-protein] synthase 1"/>
    <property type="match status" value="1"/>
</dbReference>
<dbReference type="EMBL" id="JAMXLR010000051">
    <property type="protein sequence ID" value="MCO6045122.1"/>
    <property type="molecule type" value="Genomic_DNA"/>
</dbReference>
<evidence type="ECO:0000256" key="12">
    <source>
        <dbReference type="PIRSR" id="PIRSR000447-1"/>
    </source>
</evidence>
<feature type="active site" description="For beta-ketoacyl synthase activity" evidence="12">
    <location>
        <position position="176"/>
    </location>
</feature>
<evidence type="ECO:0000256" key="1">
    <source>
        <dbReference type="ARBA" id="ARBA00005194"/>
    </source>
</evidence>
<dbReference type="InterPro" id="IPR014031">
    <property type="entry name" value="Ketoacyl_synth_C"/>
</dbReference>
<evidence type="ECO:0000256" key="10">
    <source>
        <dbReference type="ARBA" id="ARBA00023315"/>
    </source>
</evidence>
<reference evidence="15" key="1">
    <citation type="submission" date="2022-06" db="EMBL/GenBank/DDBJ databases">
        <title>Aeoliella straminimaris, a novel planctomycete from sediments.</title>
        <authorList>
            <person name="Vitorino I.R."/>
            <person name="Lage O.M."/>
        </authorList>
    </citation>
    <scope>NUCLEOTIDE SEQUENCE</scope>
    <source>
        <strain evidence="15">ICT_H6.2</strain>
    </source>
</reference>